<proteinExistence type="predicted"/>
<protein>
    <submittedName>
        <fullName evidence="1">Uncharacterized protein</fullName>
    </submittedName>
</protein>
<dbReference type="EMBL" id="LJQD01000580">
    <property type="protein sequence ID" value="KPW88817.1"/>
    <property type="molecule type" value="Genomic_DNA"/>
</dbReference>
<dbReference type="AlphaFoldDB" id="A0A0P9MBK4"/>
<name>A0A0P9MBK4_PSESX</name>
<evidence type="ECO:0000313" key="1">
    <source>
        <dbReference type="EMBL" id="KPW88817.1"/>
    </source>
</evidence>
<gene>
    <name evidence="1" type="ORF">ALO79_05827</name>
</gene>
<organism evidence="1 2">
    <name type="scientific">Pseudomonas syringae pv. castaneae</name>
    <dbReference type="NCBI Taxonomy" id="264450"/>
    <lineage>
        <taxon>Bacteria</taxon>
        <taxon>Pseudomonadati</taxon>
        <taxon>Pseudomonadota</taxon>
        <taxon>Gammaproteobacteria</taxon>
        <taxon>Pseudomonadales</taxon>
        <taxon>Pseudomonadaceae</taxon>
        <taxon>Pseudomonas</taxon>
        <taxon>Pseudomonas syringae</taxon>
    </lineage>
</organism>
<sequence length="42" mass="4565">MTGIRANASLQHNVIPCTKAIAHKMLFYRDGTDNAECDVSDG</sequence>
<comment type="caution">
    <text evidence="1">The sequence shown here is derived from an EMBL/GenBank/DDBJ whole genome shotgun (WGS) entry which is preliminary data.</text>
</comment>
<evidence type="ECO:0000313" key="2">
    <source>
        <dbReference type="Proteomes" id="UP000050381"/>
    </source>
</evidence>
<dbReference type="PATRIC" id="fig|264450.4.peg.1762"/>
<reference evidence="1 2" key="1">
    <citation type="submission" date="2015-09" db="EMBL/GenBank/DDBJ databases">
        <title>Genome announcement of multiple Pseudomonas syringae strains.</title>
        <authorList>
            <person name="Thakur S."/>
            <person name="Wang P.W."/>
            <person name="Gong Y."/>
            <person name="Weir B.S."/>
            <person name="Guttman D.S."/>
        </authorList>
    </citation>
    <scope>NUCLEOTIDE SEQUENCE [LARGE SCALE GENOMIC DNA]</scope>
    <source>
        <strain evidence="1 2">ICMP9419</strain>
    </source>
</reference>
<accession>A0A0P9MBK4</accession>
<dbReference type="Proteomes" id="UP000050381">
    <property type="component" value="Unassembled WGS sequence"/>
</dbReference>